<protein>
    <recommendedName>
        <fullName evidence="2">N-acetyltransferase domain-containing protein</fullName>
    </recommendedName>
</protein>
<sequence length="488" mass="50773">MEISATGRLEVRITPADVGKRVSVRRLGEPGAGPEKFTDTVGVLTSWDGGVLMITRRDGERVRIPETALVAGKVIPAAPARRRGPAASYPELARVTARAWPPVESEPLGDWELRAAAGFTRRANSVLPLGHPGLGLDAALDAVRGWYGERGLPARVQTATGAEGTQELLCAELERRGWVREVTAELWTGALAPVADRAGGTGVVLSRTADEAWLARYRRKGMSEAALRVLHGGPSVWFAAVPGAGAGEPPTAIGRCVVDGRWAGFAAVEVDPSRRREGLATEVMAALARRALDEGASAAWLQVETDNEGARSLYRTLGFLPHHTYHHYRAPELPATPDVTPDVPAAPAAPDRTPEEPAASGQVPEAPAAPAASGNAPHAPATPATPDHTPRDPATSAVGRRPEGQAAPATAGRTPHAPATPATPDRTPQDPATPATPDRTPQDPATPAVGRRPEGQAASATAGRTLEEPAGGHASNDPAAPPGRRGRG</sequence>
<evidence type="ECO:0000313" key="3">
    <source>
        <dbReference type="EMBL" id="GHI55523.1"/>
    </source>
</evidence>
<feature type="compositionally biased region" description="Low complexity" evidence="1">
    <location>
        <begin position="406"/>
        <end position="448"/>
    </location>
</feature>
<dbReference type="InterPro" id="IPR056935">
    <property type="entry name" value="Rv0428c-like_C"/>
</dbReference>
<dbReference type="SUPFAM" id="SSF55729">
    <property type="entry name" value="Acyl-CoA N-acyltransferases (Nat)"/>
    <property type="match status" value="1"/>
</dbReference>
<dbReference type="InterPro" id="IPR000182">
    <property type="entry name" value="GNAT_dom"/>
</dbReference>
<dbReference type="Gene3D" id="3.40.630.30">
    <property type="match status" value="1"/>
</dbReference>
<dbReference type="PROSITE" id="PS51186">
    <property type="entry name" value="GNAT"/>
    <property type="match status" value="1"/>
</dbReference>
<accession>A0ABQ3RI35</accession>
<evidence type="ECO:0000259" key="2">
    <source>
        <dbReference type="PROSITE" id="PS51186"/>
    </source>
</evidence>
<dbReference type="InterPro" id="IPR016181">
    <property type="entry name" value="Acyl_CoA_acyltransferase"/>
</dbReference>
<proteinExistence type="predicted"/>
<feature type="region of interest" description="Disordered" evidence="1">
    <location>
        <begin position="331"/>
        <end position="488"/>
    </location>
</feature>
<keyword evidence="4" id="KW-1185">Reference proteome</keyword>
<name>A0ABQ3RI35_STRRR</name>
<feature type="compositionally biased region" description="Low complexity" evidence="1">
    <location>
        <begin position="335"/>
        <end position="395"/>
    </location>
</feature>
<evidence type="ECO:0000256" key="1">
    <source>
        <dbReference type="SAM" id="MobiDB-lite"/>
    </source>
</evidence>
<dbReference type="Proteomes" id="UP000646738">
    <property type="component" value="Unassembled WGS sequence"/>
</dbReference>
<reference evidence="4" key="1">
    <citation type="submission" date="2023-07" db="EMBL/GenBank/DDBJ databases">
        <title>Whole genome shotgun sequence of Streptomyces achromogenes subsp. rubradiris NBRC 14000.</title>
        <authorList>
            <person name="Komaki H."/>
            <person name="Tamura T."/>
        </authorList>
    </citation>
    <scope>NUCLEOTIDE SEQUENCE [LARGE SCALE GENOMIC DNA]</scope>
    <source>
        <strain evidence="4">NBRC 14000</strain>
    </source>
</reference>
<dbReference type="CDD" id="cd04301">
    <property type="entry name" value="NAT_SF"/>
    <property type="match status" value="1"/>
</dbReference>
<comment type="caution">
    <text evidence="3">The sequence shown here is derived from an EMBL/GenBank/DDBJ whole genome shotgun (WGS) entry which is preliminary data.</text>
</comment>
<organism evidence="3 4">
    <name type="scientific">Streptomyces rubradiris</name>
    <name type="common">Streptomyces achromogenes subsp. rubradiris</name>
    <dbReference type="NCBI Taxonomy" id="285531"/>
    <lineage>
        <taxon>Bacteria</taxon>
        <taxon>Bacillati</taxon>
        <taxon>Actinomycetota</taxon>
        <taxon>Actinomycetes</taxon>
        <taxon>Kitasatosporales</taxon>
        <taxon>Streptomycetaceae</taxon>
        <taxon>Streptomyces</taxon>
    </lineage>
</organism>
<feature type="domain" description="N-acetyltransferase" evidence="2">
    <location>
        <begin position="204"/>
        <end position="340"/>
    </location>
</feature>
<evidence type="ECO:0000313" key="4">
    <source>
        <dbReference type="Proteomes" id="UP000646738"/>
    </source>
</evidence>
<dbReference type="Pfam" id="PF24553">
    <property type="entry name" value="Rv0428c_C"/>
    <property type="match status" value="1"/>
</dbReference>
<gene>
    <name evidence="3" type="ORF">Srubr_53690</name>
</gene>
<dbReference type="EMBL" id="BNEA01000015">
    <property type="protein sequence ID" value="GHI55523.1"/>
    <property type="molecule type" value="Genomic_DNA"/>
</dbReference>